<keyword evidence="1" id="KW-0732">Signal</keyword>
<dbReference type="EMBL" id="JAFMYW010000001">
    <property type="protein sequence ID" value="MBO0947231.1"/>
    <property type="molecule type" value="Genomic_DNA"/>
</dbReference>
<dbReference type="RefSeq" id="WP_207327148.1">
    <property type="nucleotide sequence ID" value="NZ_JAFMYW010000001.1"/>
</dbReference>
<dbReference type="Proteomes" id="UP000664628">
    <property type="component" value="Unassembled WGS sequence"/>
</dbReference>
<accession>A0ABS3JB65</accession>
<keyword evidence="3" id="KW-1185">Reference proteome</keyword>
<evidence type="ECO:0000313" key="3">
    <source>
        <dbReference type="Proteomes" id="UP000664628"/>
    </source>
</evidence>
<sequence>MKKLLFLLLLSASCLGQQSAFFRAQQSQYAPNLNLDFTTGTLDPRVAYTGANGTRVNNQGQIETVANNVPRFESDPASYAYTGQNLWTQSEDLSNAAWSKTEVTVTPNVAIAPDGQTTADLVARTATTTRHTIIRTFSGNASTYYTTVFYAKAAGVNSVTILFDRTNFVPSFGSVGFDLSTGTITGGTTGMVPYATITSVGNGWYRCSARIYSNSETQITISYICGSNTSPVLGDGTSGVYYWGMQLWEGSGLFPYVATTTATVQGTRTTTVNRGILIEESRTNYLNYSGDPSNGAWTQLNAGITSAGAASKRAGLGSYRLIENAMSSASHTVYQTATTASISTVTGSVLVKAGTRRYANIRVNRNTIMSYASVIFDMTTGVITQTAVTGSGDVPTMTTNVVDWGGGWWRVSVTATYTSAGTTHQLGINLSNSATATLNTYGEVVYDGDGASYYDIDCMQLEAGAFPTSWIYTLGGSVTRSPDLMSIPTAGWYNPNQGTFVQRNTTDTPNVDLRILSVDDNSNGTNRMVIQRNPSNTILMFGFSAGSGTSSSNTQSGVGTGNLNFTLSYQANNYRTSFNGSSITGTGSTGAVPTGITTVRFNTGGGRYYISRSTYYPRTLTNSYLQLYSN</sequence>
<gene>
    <name evidence="2" type="ORF">J2I46_01470</name>
</gene>
<feature type="signal peptide" evidence="1">
    <location>
        <begin position="1"/>
        <end position="19"/>
    </location>
</feature>
<reference evidence="2 3" key="1">
    <citation type="submission" date="2021-03" db="EMBL/GenBank/DDBJ databases">
        <title>Fibrella sp. HMF5405 genome sequencing and assembly.</title>
        <authorList>
            <person name="Kang H."/>
            <person name="Kim H."/>
            <person name="Bae S."/>
            <person name="Joh K."/>
        </authorList>
    </citation>
    <scope>NUCLEOTIDE SEQUENCE [LARGE SCALE GENOMIC DNA]</scope>
    <source>
        <strain evidence="2 3">HMF5405</strain>
    </source>
</reference>
<evidence type="ECO:0000256" key="1">
    <source>
        <dbReference type="SAM" id="SignalP"/>
    </source>
</evidence>
<name>A0ABS3JB65_9BACT</name>
<organism evidence="2 3">
    <name type="scientific">Fibrella forsythiae</name>
    <dbReference type="NCBI Taxonomy" id="2817061"/>
    <lineage>
        <taxon>Bacteria</taxon>
        <taxon>Pseudomonadati</taxon>
        <taxon>Bacteroidota</taxon>
        <taxon>Cytophagia</taxon>
        <taxon>Cytophagales</taxon>
        <taxon>Spirosomataceae</taxon>
        <taxon>Fibrella</taxon>
    </lineage>
</organism>
<feature type="chain" id="PRO_5047251021" evidence="1">
    <location>
        <begin position="20"/>
        <end position="630"/>
    </location>
</feature>
<evidence type="ECO:0000313" key="2">
    <source>
        <dbReference type="EMBL" id="MBO0947231.1"/>
    </source>
</evidence>
<proteinExistence type="predicted"/>
<comment type="caution">
    <text evidence="2">The sequence shown here is derived from an EMBL/GenBank/DDBJ whole genome shotgun (WGS) entry which is preliminary data.</text>
</comment>
<protein>
    <submittedName>
        <fullName evidence="2">Uncharacterized protein</fullName>
    </submittedName>
</protein>